<dbReference type="SMART" id="SM00256">
    <property type="entry name" value="FBOX"/>
    <property type="match status" value="2"/>
</dbReference>
<dbReference type="InterPro" id="IPR050232">
    <property type="entry name" value="FBL13/AtMIF1-like"/>
</dbReference>
<dbReference type="InterPro" id="IPR036047">
    <property type="entry name" value="F-box-like_dom_sf"/>
</dbReference>
<dbReference type="InterPro" id="IPR025558">
    <property type="entry name" value="DUF4283"/>
</dbReference>
<dbReference type="PANTHER" id="PTHR31900">
    <property type="entry name" value="F-BOX/RNI SUPERFAMILY PROTEIN-RELATED"/>
    <property type="match status" value="1"/>
</dbReference>
<dbReference type="Gene3D" id="3.80.10.10">
    <property type="entry name" value="Ribonuclease Inhibitor"/>
    <property type="match status" value="1"/>
</dbReference>
<dbReference type="OrthoDB" id="1298252at2759"/>
<dbReference type="SUPFAM" id="SSF52058">
    <property type="entry name" value="L domain-like"/>
    <property type="match status" value="1"/>
</dbReference>
<dbReference type="SUPFAM" id="SSF81383">
    <property type="entry name" value="F-box domain"/>
    <property type="match status" value="1"/>
</dbReference>
<dbReference type="InterPro" id="IPR055411">
    <property type="entry name" value="LRR_FXL15/At3g58940/PEG3-like"/>
</dbReference>
<dbReference type="CDD" id="cd22160">
    <property type="entry name" value="F-box_AtFBL13-like"/>
    <property type="match status" value="1"/>
</dbReference>
<organism evidence="2 3">
    <name type="scientific">Artemisia annua</name>
    <name type="common">Sweet wormwood</name>
    <dbReference type="NCBI Taxonomy" id="35608"/>
    <lineage>
        <taxon>Eukaryota</taxon>
        <taxon>Viridiplantae</taxon>
        <taxon>Streptophyta</taxon>
        <taxon>Embryophyta</taxon>
        <taxon>Tracheophyta</taxon>
        <taxon>Spermatophyta</taxon>
        <taxon>Magnoliopsida</taxon>
        <taxon>eudicotyledons</taxon>
        <taxon>Gunneridae</taxon>
        <taxon>Pentapetalae</taxon>
        <taxon>asterids</taxon>
        <taxon>campanulids</taxon>
        <taxon>Asterales</taxon>
        <taxon>Asteraceae</taxon>
        <taxon>Asteroideae</taxon>
        <taxon>Anthemideae</taxon>
        <taxon>Artemisiinae</taxon>
        <taxon>Artemisia</taxon>
    </lineage>
</organism>
<name>A0A2U1PR42_ARTAN</name>
<dbReference type="PANTHER" id="PTHR31900:SF34">
    <property type="entry name" value="EMB|CAB62440.1-RELATED"/>
    <property type="match status" value="1"/>
</dbReference>
<dbReference type="InterPro" id="IPR001810">
    <property type="entry name" value="F-box_dom"/>
</dbReference>
<dbReference type="EMBL" id="PKPP01000833">
    <property type="protein sequence ID" value="PWA88228.1"/>
    <property type="molecule type" value="Genomic_DNA"/>
</dbReference>
<dbReference type="Proteomes" id="UP000245207">
    <property type="component" value="Unassembled WGS sequence"/>
</dbReference>
<keyword evidence="3" id="KW-1185">Reference proteome</keyword>
<gene>
    <name evidence="2" type="ORF">CTI12_AA120650</name>
</gene>
<accession>A0A2U1PR42</accession>
<comment type="caution">
    <text evidence="2">The sequence shown here is derived from an EMBL/GenBank/DDBJ whole genome shotgun (WGS) entry which is preliminary data.</text>
</comment>
<dbReference type="InterPro" id="IPR006566">
    <property type="entry name" value="FBD"/>
</dbReference>
<evidence type="ECO:0000259" key="1">
    <source>
        <dbReference type="PROSITE" id="PS50181"/>
    </source>
</evidence>
<dbReference type="Pfam" id="PF24758">
    <property type="entry name" value="LRR_At5g56370"/>
    <property type="match status" value="1"/>
</dbReference>
<dbReference type="AlphaFoldDB" id="A0A2U1PR42"/>
<dbReference type="InterPro" id="IPR053781">
    <property type="entry name" value="F-box_AtFBL13-like"/>
</dbReference>
<evidence type="ECO:0000313" key="3">
    <source>
        <dbReference type="Proteomes" id="UP000245207"/>
    </source>
</evidence>
<evidence type="ECO:0000313" key="2">
    <source>
        <dbReference type="EMBL" id="PWA88228.1"/>
    </source>
</evidence>
<feature type="domain" description="F-box" evidence="1">
    <location>
        <begin position="662"/>
        <end position="698"/>
    </location>
</feature>
<sequence>METKFSKEGIEKKGENTISFIRMEYVLCTICPSGKSCLCDIFGQHASLILSSGKDLSSKRTLPQMLTTFPKNLSFHNLIAAPSSQLNYENKRLLGITNNWVTFHWKNFIRPLSKHSIPSAGNLPYAQFYPPHTKFYSSPILDGVNKALTSLGTDIFKLWKFMIPISWPYPLFISYHINNSCIIGIGATVDLSKVTMRKHKKPKDVTGVVTQPITENSYDTSPHVQVENSKGPIAAESSHLNVGTGPSIELNSIKSKHDFIKLVFDVSLNSTSDIDLFLTELKAGKHPIWSNLDSNTRSKVHKAMSGLLEVYEMNTNATKSNSEDSIRDTMVTDSVCEGVNVPIPRSVVEKVSARLEHTLYGYFIGNRMAFPVVEYYVKNNWAKYGLKKIMMNEKGFFFFKFDTQSGLEAVLEGGPWMIRKSPIILKKWSVDTRLCKEELTCIPVWVKLHDVMQYSSKCLKRIESPVQVASMITIQARSITTITATASTISTAEAPQLGKPPLLDCACNRWFQSHFFHDGICPSGKSCSCDISGQRASLILSSETAKAFRNNAGQSNTVQAVTYSKQPSFTFIFTKNHNLMTTFRLQGIIIKIFLCHLSRDNPFHSSEAPINNVSDTLIRNSRGGKIGELGDGSKWVNFYMGQNKSSKSGSFQERKVFCSIWMDRISNLPNELLAIIISSLNTKEAVSTCVLSKRWKDVWFYLYNLDFHVRSNRLLDLNLIHGILNRLNSQETGKFRLTCEHRVTRGAINDIICDAIRRKAYEMHLDVICLELPSSFFTFDRLTDLKLTSDFTDQITVPRVFCLPNLTSLTFMVNRPPFELTENLFRNCPKLEILVLGGIYYSEEQVYDITCPSLKVLRITLSCANMVYDTPGTVLLDLPKIELLYIEETYGIESADYVIKGSCCVELENDDDDIYTERAYCLLRGISGAKSLLLDGTTTYLLSKHPLSDVPTLQFQFLTCLEIGIPRLCGWALLFYLLENSPILQTLTIHKDCEHYASHSNLKDPQDFDWTEPETPPSCLQSHLEVIKITGYFWMKCDTKAMKYLLGNAKALKHFSGTRNNGWSCSFKKLRGYARLDNSIRNQNKQIDISYRLYVTGSFWMKFDTKAMKYLLGNAKVLKDFIITPGGTTGVKGEAAFWKDLQGYAKYC</sequence>
<dbReference type="InterPro" id="IPR032675">
    <property type="entry name" value="LRR_dom_sf"/>
</dbReference>
<reference evidence="2 3" key="1">
    <citation type="journal article" date="2018" name="Mol. Plant">
        <title>The genome of Artemisia annua provides insight into the evolution of Asteraceae family and artemisinin biosynthesis.</title>
        <authorList>
            <person name="Shen Q."/>
            <person name="Zhang L."/>
            <person name="Liao Z."/>
            <person name="Wang S."/>
            <person name="Yan T."/>
            <person name="Shi P."/>
            <person name="Liu M."/>
            <person name="Fu X."/>
            <person name="Pan Q."/>
            <person name="Wang Y."/>
            <person name="Lv Z."/>
            <person name="Lu X."/>
            <person name="Zhang F."/>
            <person name="Jiang W."/>
            <person name="Ma Y."/>
            <person name="Chen M."/>
            <person name="Hao X."/>
            <person name="Li L."/>
            <person name="Tang Y."/>
            <person name="Lv G."/>
            <person name="Zhou Y."/>
            <person name="Sun X."/>
            <person name="Brodelius P.E."/>
            <person name="Rose J.K.C."/>
            <person name="Tang K."/>
        </authorList>
    </citation>
    <scope>NUCLEOTIDE SEQUENCE [LARGE SCALE GENOMIC DNA]</scope>
    <source>
        <strain evidence="3">cv. Huhao1</strain>
        <tissue evidence="2">Leaf</tissue>
    </source>
</reference>
<dbReference type="Pfam" id="PF14111">
    <property type="entry name" value="DUF4283"/>
    <property type="match status" value="1"/>
</dbReference>
<protein>
    <submittedName>
        <fullName evidence="2">F-box domain-containing protein/FBD domain-containing protein</fullName>
    </submittedName>
</protein>
<dbReference type="Pfam" id="PF08387">
    <property type="entry name" value="FBD"/>
    <property type="match status" value="1"/>
</dbReference>
<dbReference type="PROSITE" id="PS50181">
    <property type="entry name" value="FBOX"/>
    <property type="match status" value="1"/>
</dbReference>
<proteinExistence type="predicted"/>
<dbReference type="Pfam" id="PF00646">
    <property type="entry name" value="F-box"/>
    <property type="match status" value="1"/>
</dbReference>